<feature type="transmembrane region" description="Helical" evidence="2">
    <location>
        <begin position="328"/>
        <end position="351"/>
    </location>
</feature>
<dbReference type="EMBL" id="VIGI01000007">
    <property type="protein sequence ID" value="KAB8297991.1"/>
    <property type="molecule type" value="Genomic_DNA"/>
</dbReference>
<evidence type="ECO:0000256" key="2">
    <source>
        <dbReference type="SAM" id="Phobius"/>
    </source>
</evidence>
<name>A0A5N6K5Y1_MONLA</name>
<dbReference type="AlphaFoldDB" id="A0A5N6K5Y1"/>
<comment type="caution">
    <text evidence="3">The sequence shown here is derived from an EMBL/GenBank/DDBJ whole genome shotgun (WGS) entry which is preliminary data.</text>
</comment>
<dbReference type="InterPro" id="IPR053018">
    <property type="entry name" value="Elsinochrome_Biosynth-Asso"/>
</dbReference>
<organism evidence="3 4">
    <name type="scientific">Monilinia laxa</name>
    <name type="common">Brown rot fungus</name>
    <name type="synonym">Sclerotinia laxa</name>
    <dbReference type="NCBI Taxonomy" id="61186"/>
    <lineage>
        <taxon>Eukaryota</taxon>
        <taxon>Fungi</taxon>
        <taxon>Dikarya</taxon>
        <taxon>Ascomycota</taxon>
        <taxon>Pezizomycotina</taxon>
        <taxon>Leotiomycetes</taxon>
        <taxon>Helotiales</taxon>
        <taxon>Sclerotiniaceae</taxon>
        <taxon>Monilinia</taxon>
    </lineage>
</organism>
<dbReference type="PANTHER" id="PTHR37577">
    <property type="entry name" value="INTEGRAL MEMBRANE PROTEIN"/>
    <property type="match status" value="1"/>
</dbReference>
<feature type="transmembrane region" description="Helical" evidence="2">
    <location>
        <begin position="111"/>
        <end position="131"/>
    </location>
</feature>
<feature type="region of interest" description="Disordered" evidence="1">
    <location>
        <begin position="367"/>
        <end position="386"/>
    </location>
</feature>
<keyword evidence="2" id="KW-1133">Transmembrane helix</keyword>
<proteinExistence type="predicted"/>
<feature type="transmembrane region" description="Helical" evidence="2">
    <location>
        <begin position="143"/>
        <end position="164"/>
    </location>
</feature>
<dbReference type="OrthoDB" id="5427664at2759"/>
<evidence type="ECO:0000313" key="3">
    <source>
        <dbReference type="EMBL" id="KAB8297991.1"/>
    </source>
</evidence>
<keyword evidence="2" id="KW-0812">Transmembrane</keyword>
<keyword evidence="4" id="KW-1185">Reference proteome</keyword>
<feature type="transmembrane region" description="Helical" evidence="2">
    <location>
        <begin position="275"/>
        <end position="302"/>
    </location>
</feature>
<feature type="transmembrane region" description="Helical" evidence="2">
    <location>
        <begin position="232"/>
        <end position="255"/>
    </location>
</feature>
<feature type="transmembrane region" description="Helical" evidence="2">
    <location>
        <begin position="20"/>
        <end position="40"/>
    </location>
</feature>
<dbReference type="PANTHER" id="PTHR37577:SF1">
    <property type="entry name" value="INTEGRAL MEMBRANE PROTEIN"/>
    <property type="match status" value="1"/>
</dbReference>
<reference evidence="3 4" key="1">
    <citation type="submission" date="2019-06" db="EMBL/GenBank/DDBJ databases">
        <title>Genome Sequence of the Brown Rot Fungal Pathogen Monilinia laxa.</title>
        <authorList>
            <person name="De Miccolis Angelini R.M."/>
            <person name="Landi L."/>
            <person name="Abate D."/>
            <person name="Pollastro S."/>
            <person name="Romanazzi G."/>
            <person name="Faretra F."/>
        </authorList>
    </citation>
    <scope>NUCLEOTIDE SEQUENCE [LARGE SCALE GENOMIC DNA]</scope>
    <source>
        <strain evidence="3 4">Mlax316</strain>
    </source>
</reference>
<protein>
    <submittedName>
        <fullName evidence="3">Uncharacterized protein</fullName>
    </submittedName>
</protein>
<gene>
    <name evidence="3" type="ORF">EYC80_001764</name>
</gene>
<keyword evidence="2" id="KW-0472">Membrane</keyword>
<feature type="transmembrane region" description="Helical" evidence="2">
    <location>
        <begin position="73"/>
        <end position="91"/>
    </location>
</feature>
<feature type="compositionally biased region" description="Polar residues" evidence="1">
    <location>
        <begin position="370"/>
        <end position="384"/>
    </location>
</feature>
<sequence length="398" mass="45377">MGGVLYGKFQGDADIAGVGIWYAYLVISCIALVASIIYFLQSMKFGIPIGEHGVRYRPLDNKKTFKEIPRRTIAINTFEAILLSCSDQQIFTSGAYTWVLLFSKQACKTSAYHFNIIGNMLLITCATHLLSITFVSQYWKRKLLAIIRILLISALYMATGYIMINQNVQGKNAWPTEVPPANETDNVLLLPAACFKSKTHFDTMLKNTFGSGVDRFEKVMISSNPGNHVHGWNLYVLMALFYGGCIIAEIFRCIYRYNHDTTIHKDVKWKGWRRIFSGIFLLYQLAGIVISTCSIIYCYLYIRDMREWMNGSGWIEPNASGANPERDYLTYGQMIPILLTFMTFFACLQLWSDQYSERRQRNEDIHFNDLESSNTTPQISQGSFSAKKDHITNITAVP</sequence>
<dbReference type="Proteomes" id="UP000326757">
    <property type="component" value="Unassembled WGS sequence"/>
</dbReference>
<evidence type="ECO:0000313" key="4">
    <source>
        <dbReference type="Proteomes" id="UP000326757"/>
    </source>
</evidence>
<evidence type="ECO:0000256" key="1">
    <source>
        <dbReference type="SAM" id="MobiDB-lite"/>
    </source>
</evidence>
<accession>A0A5N6K5Y1</accession>